<dbReference type="RefSeq" id="WP_143651302.1">
    <property type="nucleotide sequence ID" value="NZ_JABJXA010000184.1"/>
</dbReference>
<evidence type="ECO:0000313" key="4">
    <source>
        <dbReference type="Proteomes" id="UP000320857"/>
    </source>
</evidence>
<dbReference type="InterPro" id="IPR013901">
    <property type="entry name" value="Anthrone_oxy"/>
</dbReference>
<accession>A0A5P0YZK7</accession>
<dbReference type="EMBL" id="JABJXA010000184">
    <property type="protein sequence ID" value="MBB1261558.1"/>
    <property type="molecule type" value="Genomic_DNA"/>
</dbReference>
<proteinExistence type="predicted"/>
<keyword evidence="4" id="KW-1185">Reference proteome</keyword>
<gene>
    <name evidence="3" type="ORF">FNX44_025365</name>
    <name evidence="2" type="ORF">H3147_22495</name>
</gene>
<reference evidence="5" key="2">
    <citation type="submission" date="2020-05" db="EMBL/GenBank/DDBJ databases">
        <title>Classification of alakaliphilic streptomycetes isolated from an alkaline soil next to Lonar Crater, India and a proposal for the recognition of Streptomyces alkaliterrae sp. nov.</title>
        <authorList>
            <person name="Golinska P."/>
        </authorList>
    </citation>
    <scope>NUCLEOTIDE SEQUENCE [LARGE SCALE GENOMIC DNA]</scope>
    <source>
        <strain evidence="5">OF8</strain>
    </source>
</reference>
<reference evidence="2" key="3">
    <citation type="journal article" name="Syst. Appl. Microbiol.">
        <title>Streptomyces alkaliterrae sp. nov., isolated from an alkaline soil, and emended descriptions of Streptomyces alkaliphilus, Streptomyces calidiresistens and Streptomyces durbertensis.</title>
        <authorList>
            <person name="Swiecimska M."/>
            <person name="Golinska P."/>
            <person name="Nouioui I."/>
            <person name="Wypij M."/>
            <person name="Rai M."/>
            <person name="Sangal V."/>
            <person name="Goodfellow M."/>
        </authorList>
    </citation>
    <scope>NUCLEOTIDE SEQUENCE</scope>
    <source>
        <strain evidence="2">OF8</strain>
    </source>
</reference>
<name>A0A5P0YZK7_9ACTN</name>
<dbReference type="Pfam" id="PF08592">
    <property type="entry name" value="Anthrone_oxy"/>
    <property type="match status" value="1"/>
</dbReference>
<sequence>MPRASHPCPRPPPSAGLPAGGRGATGRGPAPTAVVNVPLNERLDRAAGPPDAAEAAALWAAYAPRWTRRNHVRALAATLSVPLTGAGLLLLP</sequence>
<protein>
    <submittedName>
        <fullName evidence="3">DUF1772 domain-containing protein</fullName>
    </submittedName>
</protein>
<evidence type="ECO:0000313" key="3">
    <source>
        <dbReference type="EMBL" id="MQS05117.1"/>
    </source>
</evidence>
<organism evidence="3 4">
    <name type="scientific">Streptomyces alkaliterrae</name>
    <dbReference type="NCBI Taxonomy" id="2213162"/>
    <lineage>
        <taxon>Bacteria</taxon>
        <taxon>Bacillati</taxon>
        <taxon>Actinomycetota</taxon>
        <taxon>Actinomycetes</taxon>
        <taxon>Kitasatosporales</taxon>
        <taxon>Streptomycetaceae</taxon>
        <taxon>Streptomyces</taxon>
    </lineage>
</organism>
<dbReference type="Proteomes" id="UP000320857">
    <property type="component" value="Unassembled WGS sequence"/>
</dbReference>
<evidence type="ECO:0000313" key="5">
    <source>
        <dbReference type="Proteomes" id="UP000517765"/>
    </source>
</evidence>
<comment type="caution">
    <text evidence="3">The sequence shown here is derived from an EMBL/GenBank/DDBJ whole genome shotgun (WGS) entry which is preliminary data.</text>
</comment>
<reference evidence="3 4" key="1">
    <citation type="submission" date="2019-10" db="EMBL/GenBank/DDBJ databases">
        <title>Streptomyces sp. nov., a novel actinobacterium isolated from alkaline environment.</title>
        <authorList>
            <person name="Golinska P."/>
        </authorList>
    </citation>
    <scope>NUCLEOTIDE SEQUENCE [LARGE SCALE GENOMIC DNA]</scope>
    <source>
        <strain evidence="3 4">OF1</strain>
    </source>
</reference>
<dbReference type="Proteomes" id="UP000517765">
    <property type="component" value="Unassembled WGS sequence"/>
</dbReference>
<dbReference type="AlphaFoldDB" id="A0A5P0YZK7"/>
<dbReference type="EMBL" id="VJYK02000437">
    <property type="protein sequence ID" value="MQS05117.1"/>
    <property type="molecule type" value="Genomic_DNA"/>
</dbReference>
<feature type="region of interest" description="Disordered" evidence="1">
    <location>
        <begin position="1"/>
        <end position="33"/>
    </location>
</feature>
<evidence type="ECO:0000256" key="1">
    <source>
        <dbReference type="SAM" id="MobiDB-lite"/>
    </source>
</evidence>
<evidence type="ECO:0000313" key="2">
    <source>
        <dbReference type="EMBL" id="MBB1261558.1"/>
    </source>
</evidence>